<dbReference type="RefSeq" id="WP_402699246.1">
    <property type="nucleotide sequence ID" value="NZ_JBIUZV010000003.1"/>
</dbReference>
<gene>
    <name evidence="1" type="ORF">ACIPEN_07140</name>
</gene>
<organism evidence="1 2">
    <name type="scientific">Herbaspirillum chlorophenolicum</name>
    <dbReference type="NCBI Taxonomy" id="211589"/>
    <lineage>
        <taxon>Bacteria</taxon>
        <taxon>Pseudomonadati</taxon>
        <taxon>Pseudomonadota</taxon>
        <taxon>Betaproteobacteria</taxon>
        <taxon>Burkholderiales</taxon>
        <taxon>Oxalobacteraceae</taxon>
        <taxon>Herbaspirillum</taxon>
    </lineage>
</organism>
<dbReference type="SUPFAM" id="SSF49401">
    <property type="entry name" value="Bacterial adhesins"/>
    <property type="match status" value="1"/>
</dbReference>
<name>A0ABW8EVW5_9BURK</name>
<protein>
    <submittedName>
        <fullName evidence="1">Fimbrial protein</fullName>
    </submittedName>
</protein>
<accession>A0ABW8EVW5</accession>
<dbReference type="Proteomes" id="UP001617427">
    <property type="component" value="Unassembled WGS sequence"/>
</dbReference>
<proteinExistence type="predicted"/>
<dbReference type="EMBL" id="JBIUZV010000003">
    <property type="protein sequence ID" value="MFJ3045586.1"/>
    <property type="molecule type" value="Genomic_DNA"/>
</dbReference>
<evidence type="ECO:0000313" key="1">
    <source>
        <dbReference type="EMBL" id="MFJ3045586.1"/>
    </source>
</evidence>
<sequence length="161" mass="16898">MSSKSVFSAHALLVGAIALFPALCLADGLTINFSGAIVEPPCTVTTGDLNYAAGDLTRLRDKRAMASSTLDLSLKCHAAQSVQISFEQGGRETRAGFATGVEGVTMAMSHNGRELPPGEIIPLALATGQQKQLRLDTQLLGASASPQEKVRSAILVSLNYR</sequence>
<evidence type="ECO:0000313" key="2">
    <source>
        <dbReference type="Proteomes" id="UP001617427"/>
    </source>
</evidence>
<keyword evidence="2" id="KW-1185">Reference proteome</keyword>
<dbReference type="InterPro" id="IPR008966">
    <property type="entry name" value="Adhesion_dom_sf"/>
</dbReference>
<comment type="caution">
    <text evidence="1">The sequence shown here is derived from an EMBL/GenBank/DDBJ whole genome shotgun (WGS) entry which is preliminary data.</text>
</comment>
<reference evidence="1 2" key="1">
    <citation type="submission" date="2024-10" db="EMBL/GenBank/DDBJ databases">
        <title>The Natural Products Discovery Center: Release of the First 8490 Sequenced Strains for Exploring Actinobacteria Biosynthetic Diversity.</title>
        <authorList>
            <person name="Kalkreuter E."/>
            <person name="Kautsar S.A."/>
            <person name="Yang D."/>
            <person name="Bader C.D."/>
            <person name="Teijaro C.N."/>
            <person name="Fluegel L."/>
            <person name="Davis C.M."/>
            <person name="Simpson J.R."/>
            <person name="Lauterbach L."/>
            <person name="Steele A.D."/>
            <person name="Gui C."/>
            <person name="Meng S."/>
            <person name="Li G."/>
            <person name="Viehrig K."/>
            <person name="Ye F."/>
            <person name="Su P."/>
            <person name="Kiefer A.F."/>
            <person name="Nichols A."/>
            <person name="Cepeda A.J."/>
            <person name="Yan W."/>
            <person name="Fan B."/>
            <person name="Jiang Y."/>
            <person name="Adhikari A."/>
            <person name="Zheng C.-J."/>
            <person name="Schuster L."/>
            <person name="Cowan T.M."/>
            <person name="Smanski M.J."/>
            <person name="Chevrette M.G."/>
            <person name="De Carvalho L.P.S."/>
            <person name="Shen B."/>
        </authorList>
    </citation>
    <scope>NUCLEOTIDE SEQUENCE [LARGE SCALE GENOMIC DNA]</scope>
    <source>
        <strain evidence="1 2">NPDC087045</strain>
    </source>
</reference>